<sequence length="55" mass="6187">MNEEELLEAIRIPGSYVLDSLPGGVYVLTPMEPGEIKNTEASHEECKSYFLKDRS</sequence>
<reference evidence="3 4" key="1">
    <citation type="submission" date="2018-06" db="EMBL/GenBank/DDBJ databases">
        <authorList>
            <consortium name="Pathogen Informatics"/>
            <person name="Doyle S."/>
        </authorList>
    </citation>
    <scope>NUCLEOTIDE SEQUENCE [LARGE SCALE GENOMIC DNA]</scope>
    <source>
        <strain evidence="1 3">NCTC5051</strain>
        <strain evidence="2 4">NCTC5053</strain>
    </source>
</reference>
<evidence type="ECO:0000313" key="1">
    <source>
        <dbReference type="EMBL" id="STU50202.1"/>
    </source>
</evidence>
<accession>A0A378ABT8</accession>
<gene>
    <name evidence="1" type="ORF">NCTC5051_01939</name>
    <name evidence="2" type="ORF">NCTC5053_01785</name>
</gene>
<evidence type="ECO:0000313" key="3">
    <source>
        <dbReference type="Proteomes" id="UP000254141"/>
    </source>
</evidence>
<dbReference type="EMBL" id="UGMN01000004">
    <property type="protein sequence ID" value="STV05141.1"/>
    <property type="molecule type" value="Genomic_DNA"/>
</dbReference>
<organism evidence="2 4">
    <name type="scientific">Klebsiella pneumoniae</name>
    <dbReference type="NCBI Taxonomy" id="573"/>
    <lineage>
        <taxon>Bacteria</taxon>
        <taxon>Pseudomonadati</taxon>
        <taxon>Pseudomonadota</taxon>
        <taxon>Gammaproteobacteria</taxon>
        <taxon>Enterobacterales</taxon>
        <taxon>Enterobacteriaceae</taxon>
        <taxon>Klebsiella/Raoultella group</taxon>
        <taxon>Klebsiella</taxon>
        <taxon>Klebsiella pneumoniae complex</taxon>
    </lineage>
</organism>
<name>A0A378ABT8_KLEPN</name>
<dbReference type="AlphaFoldDB" id="A0A378ABT8"/>
<proteinExistence type="predicted"/>
<evidence type="ECO:0000313" key="4">
    <source>
        <dbReference type="Proteomes" id="UP000254387"/>
    </source>
</evidence>
<dbReference type="Proteomes" id="UP000254141">
    <property type="component" value="Unassembled WGS sequence"/>
</dbReference>
<dbReference type="Proteomes" id="UP000254387">
    <property type="component" value="Unassembled WGS sequence"/>
</dbReference>
<dbReference type="EMBL" id="UGLU01000001">
    <property type="protein sequence ID" value="STU50202.1"/>
    <property type="molecule type" value="Genomic_DNA"/>
</dbReference>
<protein>
    <submittedName>
        <fullName evidence="2">Uncharacterized protein</fullName>
    </submittedName>
</protein>
<dbReference type="RefSeq" id="WP_165747425.1">
    <property type="nucleotide sequence ID" value="NZ_PXJJ01000008.1"/>
</dbReference>
<evidence type="ECO:0000313" key="2">
    <source>
        <dbReference type="EMBL" id="STV05141.1"/>
    </source>
</evidence>